<name>A0ABW1SBA2_9PROT</name>
<dbReference type="Gene3D" id="1.10.287.1080">
    <property type="entry name" value="MazG-like"/>
    <property type="match status" value="1"/>
</dbReference>
<sequence>MTETSKTILDWGDATFGQVSDPVALARRAETELVELIEALEAGDTNEAGKEAADVAILLHRLMGCLGKDLQIEVDAKMTINRQRKWRSAGDGTGGHTEKSPQE</sequence>
<dbReference type="SUPFAM" id="SSF101386">
    <property type="entry name" value="all-alpha NTP pyrophosphatases"/>
    <property type="match status" value="1"/>
</dbReference>
<reference evidence="3" key="1">
    <citation type="journal article" date="2019" name="Int. J. Syst. Evol. Microbiol.">
        <title>The Global Catalogue of Microorganisms (GCM) 10K type strain sequencing project: providing services to taxonomists for standard genome sequencing and annotation.</title>
        <authorList>
            <consortium name="The Broad Institute Genomics Platform"/>
            <consortium name="The Broad Institute Genome Sequencing Center for Infectious Disease"/>
            <person name="Wu L."/>
            <person name="Ma J."/>
        </authorList>
    </citation>
    <scope>NUCLEOTIDE SEQUENCE [LARGE SCALE GENOMIC DNA]</scope>
    <source>
        <strain evidence="3">CGMCC-1.15741</strain>
    </source>
</reference>
<feature type="region of interest" description="Disordered" evidence="1">
    <location>
        <begin position="83"/>
        <end position="103"/>
    </location>
</feature>
<keyword evidence="3" id="KW-1185">Reference proteome</keyword>
<evidence type="ECO:0000313" key="3">
    <source>
        <dbReference type="Proteomes" id="UP001596303"/>
    </source>
</evidence>
<protein>
    <submittedName>
        <fullName evidence="2">Nucleotide pyrophosphohydrolase</fullName>
    </submittedName>
</protein>
<accession>A0ABW1SBA2</accession>
<organism evidence="2 3">
    <name type="scientific">Ponticaulis profundi</name>
    <dbReference type="NCBI Taxonomy" id="2665222"/>
    <lineage>
        <taxon>Bacteria</taxon>
        <taxon>Pseudomonadati</taxon>
        <taxon>Pseudomonadota</taxon>
        <taxon>Alphaproteobacteria</taxon>
        <taxon>Hyphomonadales</taxon>
        <taxon>Hyphomonadaceae</taxon>
        <taxon>Ponticaulis</taxon>
    </lineage>
</organism>
<evidence type="ECO:0000256" key="1">
    <source>
        <dbReference type="SAM" id="MobiDB-lite"/>
    </source>
</evidence>
<dbReference type="EMBL" id="JBHSSW010000012">
    <property type="protein sequence ID" value="MFC6198547.1"/>
    <property type="molecule type" value="Genomic_DNA"/>
</dbReference>
<comment type="caution">
    <text evidence="2">The sequence shown here is derived from an EMBL/GenBank/DDBJ whole genome shotgun (WGS) entry which is preliminary data.</text>
</comment>
<evidence type="ECO:0000313" key="2">
    <source>
        <dbReference type="EMBL" id="MFC6198547.1"/>
    </source>
</evidence>
<gene>
    <name evidence="2" type="ORF">ACFQDM_10665</name>
</gene>
<dbReference type="Proteomes" id="UP001596303">
    <property type="component" value="Unassembled WGS sequence"/>
</dbReference>
<dbReference type="RefSeq" id="WP_377378847.1">
    <property type="nucleotide sequence ID" value="NZ_JBHSSW010000012.1"/>
</dbReference>
<proteinExistence type="predicted"/>